<feature type="compositionally biased region" description="Polar residues" evidence="1">
    <location>
        <begin position="135"/>
        <end position="145"/>
    </location>
</feature>
<evidence type="ECO:0000313" key="4">
    <source>
        <dbReference type="Proteomes" id="UP000177082"/>
    </source>
</evidence>
<dbReference type="EMBL" id="MGHF01000001">
    <property type="protein sequence ID" value="OGM65264.1"/>
    <property type="molecule type" value="Genomic_DNA"/>
</dbReference>
<feature type="compositionally biased region" description="Gly residues" evidence="1">
    <location>
        <begin position="147"/>
        <end position="168"/>
    </location>
</feature>
<evidence type="ECO:0000256" key="1">
    <source>
        <dbReference type="SAM" id="MobiDB-lite"/>
    </source>
</evidence>
<feature type="transmembrane region" description="Helical" evidence="2">
    <location>
        <begin position="7"/>
        <end position="30"/>
    </location>
</feature>
<evidence type="ECO:0000256" key="2">
    <source>
        <dbReference type="SAM" id="Phobius"/>
    </source>
</evidence>
<evidence type="ECO:0000313" key="3">
    <source>
        <dbReference type="EMBL" id="OGM65264.1"/>
    </source>
</evidence>
<dbReference type="Proteomes" id="UP000177082">
    <property type="component" value="Unassembled WGS sequence"/>
</dbReference>
<proteinExistence type="predicted"/>
<keyword evidence="2" id="KW-0472">Membrane</keyword>
<keyword evidence="2" id="KW-1133">Transmembrane helix</keyword>
<organism evidence="3 4">
    <name type="scientific">Candidatus Woesebacteria bacterium RIFCSPLOWO2_01_FULL_39_21</name>
    <dbReference type="NCBI Taxonomy" id="1802519"/>
    <lineage>
        <taxon>Bacteria</taxon>
        <taxon>Candidatus Woeseibacteriota</taxon>
    </lineage>
</organism>
<accession>A0A1F8BMG3</accession>
<dbReference type="AlphaFoldDB" id="A0A1F8BMG3"/>
<reference evidence="3 4" key="1">
    <citation type="journal article" date="2016" name="Nat. Commun.">
        <title>Thousands of microbial genomes shed light on interconnected biogeochemical processes in an aquifer system.</title>
        <authorList>
            <person name="Anantharaman K."/>
            <person name="Brown C.T."/>
            <person name="Hug L.A."/>
            <person name="Sharon I."/>
            <person name="Castelle C.J."/>
            <person name="Probst A.J."/>
            <person name="Thomas B.C."/>
            <person name="Singh A."/>
            <person name="Wilkins M.J."/>
            <person name="Karaoz U."/>
            <person name="Brodie E.L."/>
            <person name="Williams K.H."/>
            <person name="Hubbard S.S."/>
            <person name="Banfield J.F."/>
        </authorList>
    </citation>
    <scope>NUCLEOTIDE SEQUENCE [LARGE SCALE GENOMIC DNA]</scope>
</reference>
<feature type="region of interest" description="Disordered" evidence="1">
    <location>
        <begin position="133"/>
        <end position="175"/>
    </location>
</feature>
<comment type="caution">
    <text evidence="3">The sequence shown here is derived from an EMBL/GenBank/DDBJ whole genome shotgun (WGS) entry which is preliminary data.</text>
</comment>
<keyword evidence="2" id="KW-0812">Transmembrane</keyword>
<sequence>MKISRDYLFVLLGIAILVILVLIFSGRLLFQSRQKDDLDSVKVEQGSDTAYVYTNGKVILRSSSLSDETTWDNEKTNTFFKFIEDKVKEGEFVEGVEKVEDGGYLITYTKNGVTYTIILDDDEEEEKLISYFDSGETSTPYPTQNPGEGGGKSGGGSSSGGSSGGGFGSPSPSGPDPDCPFWRLSYCVYPRTPTPALTPSGTVNPYPNLVYDCGLGGDTVTQRTVISNTLCVKEPTPSP</sequence>
<dbReference type="STRING" id="1802519.A2961_01475"/>
<gene>
    <name evidence="3" type="ORF">A2961_01475</name>
</gene>
<protein>
    <submittedName>
        <fullName evidence="3">Uncharacterized protein</fullName>
    </submittedName>
</protein>
<name>A0A1F8BMG3_9BACT</name>